<dbReference type="EMBL" id="CADCUJ010000002">
    <property type="protein sequence ID" value="CAA9326364.1"/>
    <property type="molecule type" value="Genomic_DNA"/>
</dbReference>
<keyword evidence="1" id="KW-0472">Membrane</keyword>
<accession>A0A6J4L9P1</accession>
<name>A0A6J4L9P1_9ACTN</name>
<gene>
    <name evidence="2" type="ORF">AVDCRST_MAG72-23</name>
</gene>
<keyword evidence="1" id="KW-0812">Transmembrane</keyword>
<feature type="transmembrane region" description="Helical" evidence="1">
    <location>
        <begin position="54"/>
        <end position="71"/>
    </location>
</feature>
<feature type="transmembrane region" description="Helical" evidence="1">
    <location>
        <begin position="118"/>
        <end position="138"/>
    </location>
</feature>
<proteinExistence type="predicted"/>
<keyword evidence="1" id="KW-1133">Transmembrane helix</keyword>
<protein>
    <recommendedName>
        <fullName evidence="3">Integral membrane protein</fullName>
    </recommendedName>
</protein>
<feature type="transmembrane region" description="Helical" evidence="1">
    <location>
        <begin position="78"/>
        <end position="98"/>
    </location>
</feature>
<organism evidence="2">
    <name type="scientific">uncultured Nocardioidaceae bacterium</name>
    <dbReference type="NCBI Taxonomy" id="253824"/>
    <lineage>
        <taxon>Bacteria</taxon>
        <taxon>Bacillati</taxon>
        <taxon>Actinomycetota</taxon>
        <taxon>Actinomycetes</taxon>
        <taxon>Propionibacteriales</taxon>
        <taxon>Nocardioidaceae</taxon>
        <taxon>environmental samples</taxon>
    </lineage>
</organism>
<reference evidence="2" key="1">
    <citation type="submission" date="2020-02" db="EMBL/GenBank/DDBJ databases">
        <authorList>
            <person name="Meier V. D."/>
        </authorList>
    </citation>
    <scope>NUCLEOTIDE SEQUENCE</scope>
    <source>
        <strain evidence="2">AVDCRST_MAG72</strain>
    </source>
</reference>
<sequence length="147" mass="15441">MSAPAHAARTTGSALEWTLRLVTVAGLAVAAVVHLRLASDYQQAYPDGVGGGNLFRAEAAVAIVAGIYLLVRGSRLAYVVAFLVSLAALVAVVVTRYVDGPDLGPFPWMYEPIWFFEKSLSAIAEGVATVTAAIGVAVTGRRRDPAR</sequence>
<evidence type="ECO:0000256" key="1">
    <source>
        <dbReference type="SAM" id="Phobius"/>
    </source>
</evidence>
<evidence type="ECO:0008006" key="3">
    <source>
        <dbReference type="Google" id="ProtNLM"/>
    </source>
</evidence>
<dbReference type="AlphaFoldDB" id="A0A6J4L9P1"/>
<evidence type="ECO:0000313" key="2">
    <source>
        <dbReference type="EMBL" id="CAA9326364.1"/>
    </source>
</evidence>